<organism evidence="9 10">
    <name type="scientific">Desulfuromonas soudanensis</name>
    <dbReference type="NCBI Taxonomy" id="1603606"/>
    <lineage>
        <taxon>Bacteria</taxon>
        <taxon>Pseudomonadati</taxon>
        <taxon>Thermodesulfobacteriota</taxon>
        <taxon>Desulfuromonadia</taxon>
        <taxon>Desulfuromonadales</taxon>
        <taxon>Desulfuromonadaceae</taxon>
        <taxon>Desulfuromonas</taxon>
    </lineage>
</organism>
<evidence type="ECO:0000256" key="7">
    <source>
        <dbReference type="HAMAP-Rule" id="MF_00323"/>
    </source>
</evidence>
<dbReference type="CDD" id="cd00419">
    <property type="entry name" value="Ferrochelatase_C"/>
    <property type="match status" value="1"/>
</dbReference>
<dbReference type="PANTHER" id="PTHR11108">
    <property type="entry name" value="FERROCHELATASE"/>
    <property type="match status" value="1"/>
</dbReference>
<keyword evidence="3 7" id="KW-0350">Heme biosynthesis</keyword>
<accession>A0A0M3QG93</accession>
<dbReference type="Pfam" id="PF00762">
    <property type="entry name" value="Ferrochelatase"/>
    <property type="match status" value="1"/>
</dbReference>
<dbReference type="InterPro" id="IPR033659">
    <property type="entry name" value="Ferrochelatase_N"/>
</dbReference>
<comment type="catalytic activity">
    <reaction evidence="7">
        <text>heme b + 2 H(+) = protoporphyrin IX + Fe(2+)</text>
        <dbReference type="Rhea" id="RHEA:22584"/>
        <dbReference type="ChEBI" id="CHEBI:15378"/>
        <dbReference type="ChEBI" id="CHEBI:29033"/>
        <dbReference type="ChEBI" id="CHEBI:57306"/>
        <dbReference type="ChEBI" id="CHEBI:60344"/>
        <dbReference type="EC" id="4.98.1.1"/>
    </reaction>
</comment>
<comment type="catalytic activity">
    <reaction evidence="6">
        <text>Fe-coproporphyrin III + 2 H(+) = coproporphyrin III + Fe(2+)</text>
        <dbReference type="Rhea" id="RHEA:49572"/>
        <dbReference type="ChEBI" id="CHEBI:15378"/>
        <dbReference type="ChEBI" id="CHEBI:29033"/>
        <dbReference type="ChEBI" id="CHEBI:68438"/>
        <dbReference type="ChEBI" id="CHEBI:131725"/>
        <dbReference type="EC" id="4.99.1.9"/>
    </reaction>
    <physiologicalReaction direction="right-to-left" evidence="6">
        <dbReference type="Rhea" id="RHEA:49574"/>
    </physiologicalReaction>
</comment>
<comment type="similarity">
    <text evidence="1 7 8">Belongs to the ferrochelatase family.</text>
</comment>
<dbReference type="UniPathway" id="UPA00252">
    <property type="reaction ID" value="UER00325"/>
</dbReference>
<keyword evidence="7" id="KW-0479">Metal-binding</keyword>
<comment type="pathway">
    <text evidence="7">Porphyrin-containing compound metabolism; protoheme biosynthesis; protoheme from protoporphyrin-IX: step 1/1.</text>
</comment>
<dbReference type="CDD" id="cd03411">
    <property type="entry name" value="Ferrochelatase_N"/>
    <property type="match status" value="1"/>
</dbReference>
<gene>
    <name evidence="7 9" type="primary">hemH</name>
    <name evidence="9" type="ORF">DSOUD_2662</name>
</gene>
<dbReference type="OrthoDB" id="9809741at2"/>
<dbReference type="KEGG" id="des:DSOUD_2662"/>
<comment type="function">
    <text evidence="7">Catalyzes the ferrous insertion into protoporphyrin IX.</text>
</comment>
<dbReference type="Gene3D" id="3.40.50.1400">
    <property type="match status" value="2"/>
</dbReference>
<dbReference type="EMBL" id="CP010802">
    <property type="protein sequence ID" value="ALC17413.1"/>
    <property type="molecule type" value="Genomic_DNA"/>
</dbReference>
<keyword evidence="2 7" id="KW-0408">Iron</keyword>
<evidence type="ECO:0000313" key="10">
    <source>
        <dbReference type="Proteomes" id="UP000057158"/>
    </source>
</evidence>
<sequence length="328" mass="37197">MPEPIPIGLVLLNMGGPDSLEAVEPFLYNLFSDRQLIQLPLGSVLQRPFARILSHFRARKVRENYRAIGGKSPQLRWTTLQAEGIAAALGSPFRPYVAMRYWAPRAEETLERMRADGVSRAVVLSMYPHYTGATTGSSIDDFRRTAARVHPELQFSVIEQWFDWPGYLDALAGRIRAALEEYHELMRDEVQILFSAHALPQRFIDRGDPYLEQVLATVKGTMQRLGERPWRLGFQSRSGPVAWMEPDTLTVLDGLADEGYQAVLMVPISFVSDHIETLHEIDIEYSEHARKQGIRRFSRTPSLNDHPDFIAAMADLVKFHLEGTDAPL</sequence>
<keyword evidence="4 7" id="KW-0456">Lyase</keyword>
<dbReference type="GO" id="GO:0005737">
    <property type="term" value="C:cytoplasm"/>
    <property type="evidence" value="ECO:0007669"/>
    <property type="project" value="UniProtKB-SubCell"/>
</dbReference>
<evidence type="ECO:0000256" key="1">
    <source>
        <dbReference type="ARBA" id="ARBA00007718"/>
    </source>
</evidence>
<proteinExistence type="inferred from homology"/>
<dbReference type="EC" id="4.98.1.1" evidence="7"/>
<dbReference type="GO" id="GO:0004325">
    <property type="term" value="F:ferrochelatase activity"/>
    <property type="evidence" value="ECO:0007669"/>
    <property type="project" value="UniProtKB-UniRule"/>
</dbReference>
<dbReference type="RefSeq" id="WP_053551421.1">
    <property type="nucleotide sequence ID" value="NZ_CP010802.1"/>
</dbReference>
<evidence type="ECO:0000313" key="9">
    <source>
        <dbReference type="EMBL" id="ALC17413.1"/>
    </source>
</evidence>
<evidence type="ECO:0000256" key="5">
    <source>
        <dbReference type="ARBA" id="ARBA00023244"/>
    </source>
</evidence>
<dbReference type="NCBIfam" id="TIGR00109">
    <property type="entry name" value="hemH"/>
    <property type="match status" value="1"/>
</dbReference>
<name>A0A0M3QG93_9BACT</name>
<evidence type="ECO:0000256" key="8">
    <source>
        <dbReference type="RuleBase" id="RU004185"/>
    </source>
</evidence>
<dbReference type="InterPro" id="IPR001015">
    <property type="entry name" value="Ferrochelatase"/>
</dbReference>
<dbReference type="Proteomes" id="UP000057158">
    <property type="component" value="Chromosome"/>
</dbReference>
<dbReference type="STRING" id="1603606.DSOUD_2662"/>
<dbReference type="AlphaFoldDB" id="A0A0M3QG93"/>
<evidence type="ECO:0000256" key="3">
    <source>
        <dbReference type="ARBA" id="ARBA00023133"/>
    </source>
</evidence>
<keyword evidence="10" id="KW-1185">Reference proteome</keyword>
<dbReference type="HAMAP" id="MF_00323">
    <property type="entry name" value="Ferrochelatase"/>
    <property type="match status" value="1"/>
</dbReference>
<evidence type="ECO:0000256" key="4">
    <source>
        <dbReference type="ARBA" id="ARBA00023239"/>
    </source>
</evidence>
<reference evidence="9 10" key="1">
    <citation type="submission" date="2015-07" db="EMBL/GenBank/DDBJ databases">
        <title>Isolation and Genomic Characterization of a Novel Halophilic Metal-Reducing Deltaproteobacterium from the Deep Subsurface.</title>
        <authorList>
            <person name="Badalamenti J.P."/>
            <person name="Summers Z.M."/>
            <person name="Gralnick J.A."/>
            <person name="Bond D.R."/>
        </authorList>
    </citation>
    <scope>NUCLEOTIDE SEQUENCE [LARGE SCALE GENOMIC DNA]</scope>
    <source>
        <strain evidence="9 10">WTL</strain>
    </source>
</reference>
<dbReference type="InterPro" id="IPR033644">
    <property type="entry name" value="Ferrochelatase_C"/>
</dbReference>
<dbReference type="GO" id="GO:0046872">
    <property type="term" value="F:metal ion binding"/>
    <property type="evidence" value="ECO:0007669"/>
    <property type="project" value="UniProtKB-KW"/>
</dbReference>
<comment type="subcellular location">
    <subcellularLocation>
        <location evidence="7">Cytoplasm</location>
    </subcellularLocation>
</comment>
<feature type="binding site" evidence="7">
    <location>
        <position position="276"/>
    </location>
    <ligand>
        <name>Fe(2+)</name>
        <dbReference type="ChEBI" id="CHEBI:29033"/>
    </ligand>
</feature>
<keyword evidence="7" id="KW-0963">Cytoplasm</keyword>
<evidence type="ECO:0000256" key="6">
    <source>
        <dbReference type="ARBA" id="ARBA00024536"/>
    </source>
</evidence>
<dbReference type="SUPFAM" id="SSF53800">
    <property type="entry name" value="Chelatase"/>
    <property type="match status" value="1"/>
</dbReference>
<evidence type="ECO:0000256" key="2">
    <source>
        <dbReference type="ARBA" id="ARBA00023004"/>
    </source>
</evidence>
<feature type="binding site" evidence="7">
    <location>
        <position position="197"/>
    </location>
    <ligand>
        <name>Fe(2+)</name>
        <dbReference type="ChEBI" id="CHEBI:29033"/>
    </ligand>
</feature>
<protein>
    <recommendedName>
        <fullName evidence="7">Ferrochelatase</fullName>
        <ecNumber evidence="7">4.98.1.1</ecNumber>
    </recommendedName>
    <alternativeName>
        <fullName evidence="7">Heme synthase</fullName>
    </alternativeName>
    <alternativeName>
        <fullName evidence="7">Protoheme ferro-lyase</fullName>
    </alternativeName>
</protein>
<dbReference type="GO" id="GO:0006783">
    <property type="term" value="P:heme biosynthetic process"/>
    <property type="evidence" value="ECO:0007669"/>
    <property type="project" value="UniProtKB-UniRule"/>
</dbReference>
<keyword evidence="5 7" id="KW-0627">Porphyrin biosynthesis</keyword>
<dbReference type="PATRIC" id="fig|1603606.3.peg.2894"/>
<dbReference type="PANTHER" id="PTHR11108:SF1">
    <property type="entry name" value="FERROCHELATASE, MITOCHONDRIAL"/>
    <property type="match status" value="1"/>
</dbReference>